<dbReference type="PIRSF" id="PIRSF006078">
    <property type="entry name" value="GlxK"/>
    <property type="match status" value="1"/>
</dbReference>
<dbReference type="AlphaFoldDB" id="A0A402B9N3"/>
<dbReference type="PANTHER" id="PTHR21599:SF0">
    <property type="entry name" value="GLYCERATE KINASE"/>
    <property type="match status" value="1"/>
</dbReference>
<dbReference type="NCBIfam" id="TIGR00045">
    <property type="entry name" value="glycerate kinase"/>
    <property type="match status" value="1"/>
</dbReference>
<dbReference type="GO" id="GO:0008887">
    <property type="term" value="F:glycerate kinase activity"/>
    <property type="evidence" value="ECO:0007669"/>
    <property type="project" value="UniProtKB-UniRule"/>
</dbReference>
<comment type="similarity">
    <text evidence="1 4">Belongs to the glycerate kinase type-1 family.</text>
</comment>
<dbReference type="Proteomes" id="UP000287171">
    <property type="component" value="Unassembled WGS sequence"/>
</dbReference>
<dbReference type="Gene3D" id="3.40.50.10350">
    <property type="entry name" value="Glycerate kinase, domain 1"/>
    <property type="match status" value="1"/>
</dbReference>
<evidence type="ECO:0000256" key="3">
    <source>
        <dbReference type="ARBA" id="ARBA00022777"/>
    </source>
</evidence>
<dbReference type="PANTHER" id="PTHR21599">
    <property type="entry name" value="GLYCERATE KINASE"/>
    <property type="match status" value="1"/>
</dbReference>
<organism evidence="5 6">
    <name type="scientific">Dictyobacter alpinus</name>
    <dbReference type="NCBI Taxonomy" id="2014873"/>
    <lineage>
        <taxon>Bacteria</taxon>
        <taxon>Bacillati</taxon>
        <taxon>Chloroflexota</taxon>
        <taxon>Ktedonobacteria</taxon>
        <taxon>Ktedonobacterales</taxon>
        <taxon>Dictyobacteraceae</taxon>
        <taxon>Dictyobacter</taxon>
    </lineage>
</organism>
<dbReference type="InterPro" id="IPR018197">
    <property type="entry name" value="Glycerate_kinase_RE-like"/>
</dbReference>
<accession>A0A402B9N3</accession>
<protein>
    <submittedName>
        <fullName evidence="5">Glycerate kinase</fullName>
    </submittedName>
</protein>
<dbReference type="InterPro" id="IPR036129">
    <property type="entry name" value="Glycerate_kinase_sf"/>
</dbReference>
<sequence length="384" mass="39493">MHILIAPQSLKGSLSAAETGAAIAQGVRNVFPTATITSIPIADGGEGTVQALIDATHGELRSQIVTGPAGEAVEAQYGLLGDGQGAVIEMAASSGLPLLRPAQRNPLTTTTYGVGELIKAALDQGRRHFILGIGGSATNDGGAGMAQALGADLLDQQGQSLPFGGAALAQLDRISIEKMDSRLQACHFEIACDVNNPLCGPSGASAIYGPQKGATPEMVAELDAALAHYASIIQRDLQRSVANIPGAGAAGGLGAGTLAFLNAELRPGARIILEALQLDEYMKNADLVITAEGRLDEQTAYGKSVGAIAALAKKHGLPVLALAGGLGKDYKGIYDLGIDGLMVLPSEPMSLVYAIEHAAPLMSEATERALQLFRMGLQYKGRLI</sequence>
<comment type="caution">
    <text evidence="5">The sequence shown here is derived from an EMBL/GenBank/DDBJ whole genome shotgun (WGS) entry which is preliminary data.</text>
</comment>
<dbReference type="InterPro" id="IPR004381">
    <property type="entry name" value="Glycerate_kinase"/>
</dbReference>
<dbReference type="RefSeq" id="WP_126628287.1">
    <property type="nucleotide sequence ID" value="NZ_BIFT01000001.1"/>
</dbReference>
<dbReference type="InterPro" id="IPR018193">
    <property type="entry name" value="Glyc_kinase_flavodox-like_fold"/>
</dbReference>
<evidence type="ECO:0000256" key="4">
    <source>
        <dbReference type="PIRNR" id="PIRNR006078"/>
    </source>
</evidence>
<dbReference type="EMBL" id="BIFT01000001">
    <property type="protein sequence ID" value="GCE28019.1"/>
    <property type="molecule type" value="Genomic_DNA"/>
</dbReference>
<dbReference type="GO" id="GO:0031388">
    <property type="term" value="P:organic acid phosphorylation"/>
    <property type="evidence" value="ECO:0007669"/>
    <property type="project" value="UniProtKB-UniRule"/>
</dbReference>
<dbReference type="OrthoDB" id="9774290at2"/>
<keyword evidence="6" id="KW-1185">Reference proteome</keyword>
<name>A0A402B9N3_9CHLR</name>
<dbReference type="Gene3D" id="3.90.1510.10">
    <property type="entry name" value="Glycerate kinase, domain 2"/>
    <property type="match status" value="1"/>
</dbReference>
<evidence type="ECO:0000313" key="5">
    <source>
        <dbReference type="EMBL" id="GCE28019.1"/>
    </source>
</evidence>
<keyword evidence="2 4" id="KW-0808">Transferase</keyword>
<evidence type="ECO:0000256" key="2">
    <source>
        <dbReference type="ARBA" id="ARBA00022679"/>
    </source>
</evidence>
<dbReference type="Pfam" id="PF02595">
    <property type="entry name" value="Gly_kinase"/>
    <property type="match status" value="1"/>
</dbReference>
<reference evidence="6" key="1">
    <citation type="submission" date="2018-12" db="EMBL/GenBank/DDBJ databases">
        <title>Tengunoibacter tsumagoiensis gen. nov., sp. nov., Dictyobacter kobayashii sp. nov., D. alpinus sp. nov., and D. joshuensis sp. nov. and description of Dictyobacteraceae fam. nov. within the order Ktedonobacterales isolated from Tengu-no-mugimeshi.</title>
        <authorList>
            <person name="Wang C.M."/>
            <person name="Zheng Y."/>
            <person name="Sakai Y."/>
            <person name="Toyoda A."/>
            <person name="Minakuchi Y."/>
            <person name="Abe K."/>
            <person name="Yokota A."/>
            <person name="Yabe S."/>
        </authorList>
    </citation>
    <scope>NUCLEOTIDE SEQUENCE [LARGE SCALE GENOMIC DNA]</scope>
    <source>
        <strain evidence="6">Uno16</strain>
    </source>
</reference>
<keyword evidence="3 4" id="KW-0418">Kinase</keyword>
<evidence type="ECO:0000256" key="1">
    <source>
        <dbReference type="ARBA" id="ARBA00006284"/>
    </source>
</evidence>
<dbReference type="SUPFAM" id="SSF110738">
    <property type="entry name" value="Glycerate kinase I"/>
    <property type="match status" value="1"/>
</dbReference>
<evidence type="ECO:0000313" key="6">
    <source>
        <dbReference type="Proteomes" id="UP000287171"/>
    </source>
</evidence>
<gene>
    <name evidence="5" type="ORF">KDA_35030</name>
</gene>
<proteinExistence type="inferred from homology"/>